<reference evidence="2" key="1">
    <citation type="submission" date="2020-12" db="EMBL/GenBank/DDBJ databases">
        <authorList>
            <person name="Iha C."/>
        </authorList>
    </citation>
    <scope>NUCLEOTIDE SEQUENCE</scope>
</reference>
<dbReference type="EMBL" id="CAJHUC010000546">
    <property type="protein sequence ID" value="CAD7696794.1"/>
    <property type="molecule type" value="Genomic_DNA"/>
</dbReference>
<feature type="compositionally biased region" description="Basic and acidic residues" evidence="1">
    <location>
        <begin position="193"/>
        <end position="203"/>
    </location>
</feature>
<evidence type="ECO:0000256" key="1">
    <source>
        <dbReference type="SAM" id="MobiDB-lite"/>
    </source>
</evidence>
<feature type="compositionally biased region" description="Basic and acidic residues" evidence="1">
    <location>
        <begin position="102"/>
        <end position="112"/>
    </location>
</feature>
<feature type="compositionally biased region" description="Pro residues" evidence="1">
    <location>
        <begin position="128"/>
        <end position="140"/>
    </location>
</feature>
<proteinExistence type="predicted"/>
<dbReference type="AlphaFoldDB" id="A0A8S1IRB3"/>
<gene>
    <name evidence="2" type="ORF">OSTQU699_LOCUS2155</name>
</gene>
<dbReference type="Proteomes" id="UP000708148">
    <property type="component" value="Unassembled WGS sequence"/>
</dbReference>
<accession>A0A8S1IRB3</accession>
<feature type="region of interest" description="Disordered" evidence="1">
    <location>
        <begin position="372"/>
        <end position="432"/>
    </location>
</feature>
<organism evidence="2 3">
    <name type="scientific">Ostreobium quekettii</name>
    <dbReference type="NCBI Taxonomy" id="121088"/>
    <lineage>
        <taxon>Eukaryota</taxon>
        <taxon>Viridiplantae</taxon>
        <taxon>Chlorophyta</taxon>
        <taxon>core chlorophytes</taxon>
        <taxon>Ulvophyceae</taxon>
        <taxon>TCBD clade</taxon>
        <taxon>Bryopsidales</taxon>
        <taxon>Ostreobineae</taxon>
        <taxon>Ostreobiaceae</taxon>
        <taxon>Ostreobium</taxon>
    </lineage>
</organism>
<sequence length="641" mass="67093">MEVAWLSVIGKEGRGSSVRTPETPDEAQEDEEGQLPRFKKTTTAWKGKLDGKRQTPEPPAKPWAASVARPLPWGGAVAPRPRDPAAGRSHPRAWAPSTSVARADELRKELKYLDVIQQQRRRSADVTPTPPTPPGTPPLASPAAAAVDSAAGTVPVKPEESEELARENQVNAVQSDAQPPREDSEPAVVQDLGEQKARGVDVREFPVQADDLDDDQESCRSSDVARAEAPEGMVCGDADAERALFLGKASYAGVLAAAEELVAEAKVAVSAAERDVADVGMICEGAREELGAVGGEGEAGSVAAGKQGAVGTCEEKAGDKQEEVVLTEEKYDGEEEVEAAAQSPVVMPEAVVDAEVQEHVAPVDGEVAVEDAVQSPAHGQKALPAEGEETAPGANCTSASRLPKPPTAQGKSSGMESQDKGSKAPLAGASIVAPKAGNVVVSENANSDAAQMCEEGADLEVTHAQTADEEGESAVCTSDVTVEEIADAATKEQVPVETPDVLAVQATGDEADAMHVQEDLGEDGLQEDGVAAEASQAFPAERDDAEVEAAKVPMKKTNVSSMWEAKQAEAEREQALSSSSKPPVNIFSLEQAGGQREEQKDELSTSSSKSPVDEPEPEGAEDGRTDVKMMCKLFARMSENN</sequence>
<feature type="region of interest" description="Disordered" evidence="1">
    <location>
        <begin position="521"/>
        <end position="629"/>
    </location>
</feature>
<feature type="compositionally biased region" description="Acidic residues" evidence="1">
    <location>
        <begin position="23"/>
        <end position="33"/>
    </location>
</feature>
<feature type="compositionally biased region" description="Low complexity" evidence="1">
    <location>
        <begin position="141"/>
        <end position="155"/>
    </location>
</feature>
<protein>
    <submittedName>
        <fullName evidence="2">Uncharacterized protein</fullName>
    </submittedName>
</protein>
<feature type="compositionally biased region" description="Polar residues" evidence="1">
    <location>
        <begin position="168"/>
        <end position="177"/>
    </location>
</feature>
<name>A0A8S1IRB3_9CHLO</name>
<comment type="caution">
    <text evidence="2">The sequence shown here is derived from an EMBL/GenBank/DDBJ whole genome shotgun (WGS) entry which is preliminary data.</text>
</comment>
<feature type="region of interest" description="Disordered" evidence="1">
    <location>
        <begin position="1"/>
        <end position="203"/>
    </location>
</feature>
<evidence type="ECO:0000313" key="2">
    <source>
        <dbReference type="EMBL" id="CAD7696794.1"/>
    </source>
</evidence>
<feature type="compositionally biased region" description="Basic and acidic residues" evidence="1">
    <location>
        <begin position="157"/>
        <end position="166"/>
    </location>
</feature>
<keyword evidence="3" id="KW-1185">Reference proteome</keyword>
<evidence type="ECO:0000313" key="3">
    <source>
        <dbReference type="Proteomes" id="UP000708148"/>
    </source>
</evidence>